<sequence length="683" mass="75058">MRRPDRKRARPTVQPRLTAFLQPALKASRKSGQPSTELAILNSGNVEGQSKSNGGGEQSKLWELQRGGEVETRNLKTSEGWRVEAPLQSGTVAQQVSTSLQPGIASLIEEVQADFDDPIDICEQPRQLTSSKGSLEAFIKRRKVAHQRERSVEQDGERARAARAALGRAVNGSAYAQCPLCTVQIPLTRMNHHLDLDCVQRATNPATIPEAAIAPTPATARTSNQQNFDQNKPAPDAADISTGVCRMTECRFDAGVSDDAHCRGAYHEEAFNTSANFGETGRVGREQGAQLEGAEANGAGVYGLGDGMKGGKQCGARETRLRESIGEFEVMPTLNEWLPGANVDGRDPFHTDSAAAAYGASERQCEEPWRERLGKQGASGGIHTGQGTANEIGGPDTLGEVQTGTRYGAVSVVSTAPENGRGQREVTQEPVQANSWEPVHINSNELVHIPGQEPVRTPSPVRREPVHTLLGMVRERGQRPLFGLSWAAIQARQPSAPKGHYLVENFLTEQEEAHILASLDADVSNPWVTSRAFGDLNEGKAYGFVTDLRRRTILKPKRPMPPFLQSVLDRIRTVAPPLSNFVPNECNAINYRREDGHWLRPHVDDRQLSGTIIAGISLHSDCVMTYERERGRPEKFRVRLPRRCLQVQTQDSRYNFTHSIKNADLAGERRVSITFRQVVEPRS</sequence>
<feature type="region of interest" description="Disordered" evidence="2">
    <location>
        <begin position="25"/>
        <end position="61"/>
    </location>
</feature>
<dbReference type="STRING" id="105231.A0A1Y1I8M7"/>
<proteinExistence type="inferred from homology"/>
<feature type="region of interest" description="Disordered" evidence="2">
    <location>
        <begin position="377"/>
        <end position="396"/>
    </location>
</feature>
<dbReference type="Gene3D" id="2.60.120.590">
    <property type="entry name" value="Alpha-ketoglutarate-dependent dioxygenase AlkB-like"/>
    <property type="match status" value="1"/>
</dbReference>
<feature type="region of interest" description="Disordered" evidence="2">
    <location>
        <begin position="217"/>
        <end position="237"/>
    </location>
</feature>
<dbReference type="GO" id="GO:0016491">
    <property type="term" value="F:oxidoreductase activity"/>
    <property type="evidence" value="ECO:0000318"/>
    <property type="project" value="GO_Central"/>
</dbReference>
<dbReference type="InterPro" id="IPR032857">
    <property type="entry name" value="ALKBH4"/>
</dbReference>
<gene>
    <name evidence="4" type="ORF">KFL_002380040</name>
</gene>
<dbReference type="GO" id="GO:0070988">
    <property type="term" value="P:demethylation"/>
    <property type="evidence" value="ECO:0007669"/>
    <property type="project" value="InterPro"/>
</dbReference>
<reference evidence="4 5" key="1">
    <citation type="journal article" date="2014" name="Nat. Commun.">
        <title>Klebsormidium flaccidum genome reveals primary factors for plant terrestrial adaptation.</title>
        <authorList>
            <person name="Hori K."/>
            <person name="Maruyama F."/>
            <person name="Fujisawa T."/>
            <person name="Togashi T."/>
            <person name="Yamamoto N."/>
            <person name="Seo M."/>
            <person name="Sato S."/>
            <person name="Yamada T."/>
            <person name="Mori H."/>
            <person name="Tajima N."/>
            <person name="Moriyama T."/>
            <person name="Ikeuchi M."/>
            <person name="Watanabe M."/>
            <person name="Wada H."/>
            <person name="Kobayashi K."/>
            <person name="Saito M."/>
            <person name="Masuda T."/>
            <person name="Sasaki-Sekimoto Y."/>
            <person name="Mashiguchi K."/>
            <person name="Awai K."/>
            <person name="Shimojima M."/>
            <person name="Masuda S."/>
            <person name="Iwai M."/>
            <person name="Nobusawa T."/>
            <person name="Narise T."/>
            <person name="Kondo S."/>
            <person name="Saito H."/>
            <person name="Sato R."/>
            <person name="Murakawa M."/>
            <person name="Ihara Y."/>
            <person name="Oshima-Yamada Y."/>
            <person name="Ohtaka K."/>
            <person name="Satoh M."/>
            <person name="Sonobe K."/>
            <person name="Ishii M."/>
            <person name="Ohtani R."/>
            <person name="Kanamori-Sato M."/>
            <person name="Honoki R."/>
            <person name="Miyazaki D."/>
            <person name="Mochizuki H."/>
            <person name="Umetsu J."/>
            <person name="Higashi K."/>
            <person name="Shibata D."/>
            <person name="Kamiya Y."/>
            <person name="Sato N."/>
            <person name="Nakamura Y."/>
            <person name="Tabata S."/>
            <person name="Ida S."/>
            <person name="Kurokawa K."/>
            <person name="Ohta H."/>
        </authorList>
    </citation>
    <scope>NUCLEOTIDE SEQUENCE [LARGE SCALE GENOMIC DNA]</scope>
    <source>
        <strain evidence="4 5">NIES-2285</strain>
    </source>
</reference>
<dbReference type="InterPro" id="IPR027450">
    <property type="entry name" value="AlkB-like"/>
</dbReference>
<feature type="domain" description="Alpha-ketoglutarate-dependent dioxygenase AlkB-like" evidence="3">
    <location>
        <begin position="501"/>
        <end position="676"/>
    </location>
</feature>
<feature type="compositionally biased region" description="Polar residues" evidence="2">
    <location>
        <begin position="221"/>
        <end position="230"/>
    </location>
</feature>
<dbReference type="GO" id="GO:0032451">
    <property type="term" value="F:demethylase activity"/>
    <property type="evidence" value="ECO:0000318"/>
    <property type="project" value="GO_Central"/>
</dbReference>
<name>A0A1Y1I8M7_KLENI</name>
<dbReference type="PANTHER" id="PTHR12463:SF1">
    <property type="entry name" value="2-OXOGLUTARATE AND FE-DEPENDENT OXYGENASE FAMILY PROTEIN"/>
    <property type="match status" value="1"/>
</dbReference>
<dbReference type="InterPro" id="IPR037151">
    <property type="entry name" value="AlkB-like_sf"/>
</dbReference>
<comment type="similarity">
    <text evidence="1">Belongs to the alkB family.</text>
</comment>
<dbReference type="OrthoDB" id="271595at2759"/>
<accession>A0A1Y1I8M7</accession>
<dbReference type="SUPFAM" id="SSF51197">
    <property type="entry name" value="Clavaminate synthase-like"/>
    <property type="match status" value="1"/>
</dbReference>
<evidence type="ECO:0000259" key="3">
    <source>
        <dbReference type="Pfam" id="PF13532"/>
    </source>
</evidence>
<dbReference type="AlphaFoldDB" id="A0A1Y1I8M7"/>
<feature type="compositionally biased region" description="Polar residues" evidence="2">
    <location>
        <begin position="30"/>
        <end position="52"/>
    </location>
</feature>
<dbReference type="PANTHER" id="PTHR12463">
    <property type="entry name" value="OXYGENASE-RELATED"/>
    <property type="match status" value="1"/>
</dbReference>
<organism evidence="4 5">
    <name type="scientific">Klebsormidium nitens</name>
    <name type="common">Green alga</name>
    <name type="synonym">Ulothrix nitens</name>
    <dbReference type="NCBI Taxonomy" id="105231"/>
    <lineage>
        <taxon>Eukaryota</taxon>
        <taxon>Viridiplantae</taxon>
        <taxon>Streptophyta</taxon>
        <taxon>Klebsormidiophyceae</taxon>
        <taxon>Klebsormidiales</taxon>
        <taxon>Klebsormidiaceae</taxon>
        <taxon>Klebsormidium</taxon>
    </lineage>
</organism>
<evidence type="ECO:0000313" key="4">
    <source>
        <dbReference type="EMBL" id="GAQ85491.1"/>
    </source>
</evidence>
<dbReference type="EMBL" id="DF237187">
    <property type="protein sequence ID" value="GAQ85491.1"/>
    <property type="molecule type" value="Genomic_DNA"/>
</dbReference>
<evidence type="ECO:0000256" key="1">
    <source>
        <dbReference type="ARBA" id="ARBA00007879"/>
    </source>
</evidence>
<keyword evidence="5" id="KW-1185">Reference proteome</keyword>
<protein>
    <recommendedName>
        <fullName evidence="3">Alpha-ketoglutarate-dependent dioxygenase AlkB-like domain-containing protein</fullName>
    </recommendedName>
</protein>
<evidence type="ECO:0000256" key="2">
    <source>
        <dbReference type="SAM" id="MobiDB-lite"/>
    </source>
</evidence>
<dbReference type="Pfam" id="PF13532">
    <property type="entry name" value="2OG-FeII_Oxy_2"/>
    <property type="match status" value="1"/>
</dbReference>
<dbReference type="Proteomes" id="UP000054558">
    <property type="component" value="Unassembled WGS sequence"/>
</dbReference>
<evidence type="ECO:0000313" key="5">
    <source>
        <dbReference type="Proteomes" id="UP000054558"/>
    </source>
</evidence>